<dbReference type="SMART" id="SM00471">
    <property type="entry name" value="HDc"/>
    <property type="match status" value="1"/>
</dbReference>
<evidence type="ECO:0000313" key="2">
    <source>
        <dbReference type="EMBL" id="MDW5594714.1"/>
    </source>
</evidence>
<protein>
    <submittedName>
        <fullName evidence="2">HD-GYP domain-containing protein</fullName>
        <ecNumber evidence="2">3.1.4.-</ecNumber>
    </submittedName>
</protein>
<dbReference type="RefSeq" id="WP_318597015.1">
    <property type="nucleotide sequence ID" value="NZ_JAWSTH010000021.1"/>
</dbReference>
<keyword evidence="2" id="KW-0378">Hydrolase</keyword>
<sequence>MRLVSSRQLTPGTVVAREVRNGPPGTAPLVLAGTRLTDSMCRRLATRGVQAVWVDDELGEGIEPLEALSPDTRDAAEREVTATLAQARERLASGQQLQAQDVERLRGVAASIATEVAALPEAVYALSEMRTADHYTHEHSVRVTTLGLLIAARHWRDHGWTDHRGRQRFDRVPQRMTQLGFGLLVHDIGKLAIPRDVLDKPGRLDAREWELIRRHPDYGAMMLNHTTTSMLAISVVRFHHERWDGAGYPRGLAGRRISELARIAAVADVYDAVRSERPYKPAKPPHVGVEVVEEGSGTAFDPAIVATFRQLVMPYPEGHQLVLEDGRDAVVVSVDPERPYRPRVRTQDDDGTVREFDADFTRTPVQA</sequence>
<comment type="caution">
    <text evidence="2">The sequence shown here is derived from an EMBL/GenBank/DDBJ whole genome shotgun (WGS) entry which is preliminary data.</text>
</comment>
<dbReference type="PANTHER" id="PTHR43155">
    <property type="entry name" value="CYCLIC DI-GMP PHOSPHODIESTERASE PA4108-RELATED"/>
    <property type="match status" value="1"/>
</dbReference>
<dbReference type="GO" id="GO:0016787">
    <property type="term" value="F:hydrolase activity"/>
    <property type="evidence" value="ECO:0007669"/>
    <property type="project" value="UniProtKB-KW"/>
</dbReference>
<evidence type="ECO:0000259" key="1">
    <source>
        <dbReference type="PROSITE" id="PS51832"/>
    </source>
</evidence>
<accession>A0ABU4HN57</accession>
<dbReference type="PROSITE" id="PS51832">
    <property type="entry name" value="HD_GYP"/>
    <property type="match status" value="1"/>
</dbReference>
<feature type="domain" description="HD-GYP" evidence="1">
    <location>
        <begin position="114"/>
        <end position="324"/>
    </location>
</feature>
<dbReference type="InterPro" id="IPR003607">
    <property type="entry name" value="HD/PDEase_dom"/>
</dbReference>
<dbReference type="Proteomes" id="UP001284601">
    <property type="component" value="Unassembled WGS sequence"/>
</dbReference>
<organism evidence="2 3">
    <name type="scientific">Conexibacter stalactiti</name>
    <dbReference type="NCBI Taxonomy" id="1940611"/>
    <lineage>
        <taxon>Bacteria</taxon>
        <taxon>Bacillati</taxon>
        <taxon>Actinomycetota</taxon>
        <taxon>Thermoleophilia</taxon>
        <taxon>Solirubrobacterales</taxon>
        <taxon>Conexibacteraceae</taxon>
        <taxon>Conexibacter</taxon>
    </lineage>
</organism>
<dbReference type="SUPFAM" id="SSF109604">
    <property type="entry name" value="HD-domain/PDEase-like"/>
    <property type="match status" value="1"/>
</dbReference>
<dbReference type="EMBL" id="JAWSTH010000021">
    <property type="protein sequence ID" value="MDW5594714.1"/>
    <property type="molecule type" value="Genomic_DNA"/>
</dbReference>
<proteinExistence type="predicted"/>
<evidence type="ECO:0000313" key="3">
    <source>
        <dbReference type="Proteomes" id="UP001284601"/>
    </source>
</evidence>
<reference evidence="3" key="1">
    <citation type="submission" date="2023-07" db="EMBL/GenBank/DDBJ databases">
        <title>Conexibacter stalactiti sp. nov., isolated from stalactites in a lava cave and emended description of the genus Conexibacter.</title>
        <authorList>
            <person name="Lee S.D."/>
        </authorList>
    </citation>
    <scope>NUCLEOTIDE SEQUENCE [LARGE SCALE GENOMIC DNA]</scope>
    <source>
        <strain evidence="3">KCTC 39840</strain>
    </source>
</reference>
<dbReference type="Gene3D" id="1.10.3210.10">
    <property type="entry name" value="Hypothetical protein af1432"/>
    <property type="match status" value="1"/>
</dbReference>
<gene>
    <name evidence="2" type="ORF">R7226_10225</name>
</gene>
<name>A0ABU4HN57_9ACTN</name>
<dbReference type="Pfam" id="PF13487">
    <property type="entry name" value="HD_5"/>
    <property type="match status" value="1"/>
</dbReference>
<keyword evidence="3" id="KW-1185">Reference proteome</keyword>
<dbReference type="InterPro" id="IPR037522">
    <property type="entry name" value="HD_GYP_dom"/>
</dbReference>
<dbReference type="PANTHER" id="PTHR43155:SF2">
    <property type="entry name" value="CYCLIC DI-GMP PHOSPHODIESTERASE PA4108"/>
    <property type="match status" value="1"/>
</dbReference>
<dbReference type="EC" id="3.1.4.-" evidence="2"/>
<dbReference type="CDD" id="cd00077">
    <property type="entry name" value="HDc"/>
    <property type="match status" value="1"/>
</dbReference>